<evidence type="ECO:0000313" key="7">
    <source>
        <dbReference type="EMBL" id="PWZ00508.1"/>
    </source>
</evidence>
<keyword evidence="2 5" id="KW-0479">Metal-binding</keyword>
<dbReference type="Gene3D" id="3.10.120.10">
    <property type="entry name" value="Cytochrome b5-like heme/steroid binding domain"/>
    <property type="match status" value="1"/>
</dbReference>
<proteinExistence type="inferred from homology"/>
<sequence>MGKQVDLNELKNHKSEDSAWVVVEGKVYDVTGFLDDHPGGKKILLKNCGKDATEAFHTYHSEKVLEKVAKEYEIGEFKDSAKL</sequence>
<evidence type="ECO:0000256" key="1">
    <source>
        <dbReference type="ARBA" id="ARBA00022617"/>
    </source>
</evidence>
<accession>A0A317XRJ3</accession>
<dbReference type="STRING" id="1882483.A0A317XRJ3"/>
<name>A0A317XRJ3_9BASI</name>
<reference evidence="7 8" key="1">
    <citation type="journal article" date="2018" name="Mol. Biol. Evol.">
        <title>Broad Genomic Sampling Reveals a Smut Pathogenic Ancestry of the Fungal Clade Ustilaginomycotina.</title>
        <authorList>
            <person name="Kijpornyongpan T."/>
            <person name="Mondo S.J."/>
            <person name="Barry K."/>
            <person name="Sandor L."/>
            <person name="Lee J."/>
            <person name="Lipzen A."/>
            <person name="Pangilinan J."/>
            <person name="LaButti K."/>
            <person name="Hainaut M."/>
            <person name="Henrissat B."/>
            <person name="Grigoriev I.V."/>
            <person name="Spatafora J.W."/>
            <person name="Aime M.C."/>
        </authorList>
    </citation>
    <scope>NUCLEOTIDE SEQUENCE [LARGE SCALE GENOMIC DNA]</scope>
    <source>
        <strain evidence="7 8">MCA 3645</strain>
    </source>
</reference>
<organism evidence="7 8">
    <name type="scientific">Testicularia cyperi</name>
    <dbReference type="NCBI Taxonomy" id="1882483"/>
    <lineage>
        <taxon>Eukaryota</taxon>
        <taxon>Fungi</taxon>
        <taxon>Dikarya</taxon>
        <taxon>Basidiomycota</taxon>
        <taxon>Ustilaginomycotina</taxon>
        <taxon>Ustilaginomycetes</taxon>
        <taxon>Ustilaginales</taxon>
        <taxon>Anthracoideaceae</taxon>
        <taxon>Testicularia</taxon>
    </lineage>
</organism>
<dbReference type="InterPro" id="IPR001199">
    <property type="entry name" value="Cyt_B5-like_heme/steroid-bd"/>
</dbReference>
<dbReference type="OrthoDB" id="260519at2759"/>
<feature type="domain" description="Cytochrome b5 heme-binding" evidence="6">
    <location>
        <begin position="2"/>
        <end position="78"/>
    </location>
</feature>
<dbReference type="GO" id="GO:0046872">
    <property type="term" value="F:metal ion binding"/>
    <property type="evidence" value="ECO:0007669"/>
    <property type="project" value="UniProtKB-UniRule"/>
</dbReference>
<dbReference type="PROSITE" id="PS00191">
    <property type="entry name" value="CYTOCHROME_B5_1"/>
    <property type="match status" value="1"/>
</dbReference>
<dbReference type="SMART" id="SM01117">
    <property type="entry name" value="Cyt-b5"/>
    <property type="match status" value="1"/>
</dbReference>
<dbReference type="AlphaFoldDB" id="A0A317XRJ3"/>
<evidence type="ECO:0000256" key="3">
    <source>
        <dbReference type="ARBA" id="ARBA00023004"/>
    </source>
</evidence>
<dbReference type="PRINTS" id="PR00363">
    <property type="entry name" value="CYTOCHROMEB5"/>
</dbReference>
<dbReference type="Proteomes" id="UP000246740">
    <property type="component" value="Unassembled WGS sequence"/>
</dbReference>
<dbReference type="FunFam" id="3.10.120.10:FF:000007">
    <property type="entry name" value="Sulfite oxidase, mitochondrial"/>
    <property type="match status" value="1"/>
</dbReference>
<dbReference type="Pfam" id="PF00173">
    <property type="entry name" value="Cyt-b5"/>
    <property type="match status" value="1"/>
</dbReference>
<protein>
    <submittedName>
        <fullName evidence="7">Putative cytochrome b5</fullName>
    </submittedName>
</protein>
<evidence type="ECO:0000256" key="2">
    <source>
        <dbReference type="ARBA" id="ARBA00022723"/>
    </source>
</evidence>
<comment type="similarity">
    <text evidence="4 5">Belongs to the cytochrome b5 family.</text>
</comment>
<dbReference type="PANTHER" id="PTHR19359">
    <property type="entry name" value="CYTOCHROME B5"/>
    <property type="match status" value="1"/>
</dbReference>
<dbReference type="InterPro" id="IPR018506">
    <property type="entry name" value="Cyt_B5_heme-BS"/>
</dbReference>
<dbReference type="InterPro" id="IPR036400">
    <property type="entry name" value="Cyt_B5-like_heme/steroid_sf"/>
</dbReference>
<keyword evidence="8" id="KW-1185">Reference proteome</keyword>
<keyword evidence="1 5" id="KW-0349">Heme</keyword>
<dbReference type="SUPFAM" id="SSF55856">
    <property type="entry name" value="Cytochrome b5-like heme/steroid binding domain"/>
    <property type="match status" value="1"/>
</dbReference>
<dbReference type="PROSITE" id="PS50255">
    <property type="entry name" value="CYTOCHROME_B5_2"/>
    <property type="match status" value="1"/>
</dbReference>
<dbReference type="EMBL" id="KZ819192">
    <property type="protein sequence ID" value="PWZ00508.1"/>
    <property type="molecule type" value="Genomic_DNA"/>
</dbReference>
<dbReference type="GO" id="GO:0005789">
    <property type="term" value="C:endoplasmic reticulum membrane"/>
    <property type="evidence" value="ECO:0007669"/>
    <property type="project" value="TreeGrafter"/>
</dbReference>
<gene>
    <name evidence="7" type="ORF">BCV70DRAFT_174687</name>
</gene>
<evidence type="ECO:0000313" key="8">
    <source>
        <dbReference type="Proteomes" id="UP000246740"/>
    </source>
</evidence>
<evidence type="ECO:0000256" key="4">
    <source>
        <dbReference type="ARBA" id="ARBA00038168"/>
    </source>
</evidence>
<dbReference type="PANTHER" id="PTHR19359:SF112">
    <property type="entry name" value="CYTOCHROME B5 HEME-BINDING DOMAIN-CONTAINING PROTEIN"/>
    <property type="match status" value="1"/>
</dbReference>
<evidence type="ECO:0000256" key="5">
    <source>
        <dbReference type="RuleBase" id="RU362121"/>
    </source>
</evidence>
<keyword evidence="3 5" id="KW-0408">Iron</keyword>
<dbReference type="InterPro" id="IPR050668">
    <property type="entry name" value="Cytochrome_b5"/>
</dbReference>
<evidence type="ECO:0000259" key="6">
    <source>
        <dbReference type="PROSITE" id="PS50255"/>
    </source>
</evidence>
<dbReference type="GO" id="GO:0020037">
    <property type="term" value="F:heme binding"/>
    <property type="evidence" value="ECO:0007669"/>
    <property type="project" value="UniProtKB-UniRule"/>
</dbReference>
<dbReference type="InParanoid" id="A0A317XRJ3"/>